<evidence type="ECO:0000313" key="3">
    <source>
        <dbReference type="Proteomes" id="UP000478052"/>
    </source>
</evidence>
<keyword evidence="3" id="KW-1185">Reference proteome</keyword>
<sequence length="23" mass="2872">MIIYLQLNFRNILTLFKLLIDLY</sequence>
<name>A0A6G0VYK6_APHCR</name>
<gene>
    <name evidence="2" type="ORF">FWK35_00027442</name>
    <name evidence="1" type="ORF">FWK35_00035943</name>
</gene>
<organism evidence="1 3">
    <name type="scientific">Aphis craccivora</name>
    <name type="common">Cowpea aphid</name>
    <dbReference type="NCBI Taxonomy" id="307492"/>
    <lineage>
        <taxon>Eukaryota</taxon>
        <taxon>Metazoa</taxon>
        <taxon>Ecdysozoa</taxon>
        <taxon>Arthropoda</taxon>
        <taxon>Hexapoda</taxon>
        <taxon>Insecta</taxon>
        <taxon>Pterygota</taxon>
        <taxon>Neoptera</taxon>
        <taxon>Paraneoptera</taxon>
        <taxon>Hemiptera</taxon>
        <taxon>Sternorrhyncha</taxon>
        <taxon>Aphidomorpha</taxon>
        <taxon>Aphidoidea</taxon>
        <taxon>Aphididae</taxon>
        <taxon>Aphidini</taxon>
        <taxon>Aphis</taxon>
        <taxon>Aphis</taxon>
    </lineage>
</organism>
<dbReference type="Proteomes" id="UP000478052">
    <property type="component" value="Unassembled WGS sequence"/>
</dbReference>
<evidence type="ECO:0000313" key="2">
    <source>
        <dbReference type="EMBL" id="KAF0741945.1"/>
    </source>
</evidence>
<dbReference type="EMBL" id="VUJU01007685">
    <property type="protein sequence ID" value="KAF0741945.1"/>
    <property type="molecule type" value="Genomic_DNA"/>
</dbReference>
<evidence type="ECO:0000313" key="1">
    <source>
        <dbReference type="EMBL" id="KAF0711395.1"/>
    </source>
</evidence>
<protein>
    <submittedName>
        <fullName evidence="1">Uncharacterized protein</fullName>
    </submittedName>
</protein>
<dbReference type="AlphaFoldDB" id="A0A6G0VYK6"/>
<comment type="caution">
    <text evidence="1">The sequence shown here is derived from an EMBL/GenBank/DDBJ whole genome shotgun (WGS) entry which is preliminary data.</text>
</comment>
<reference evidence="1 3" key="1">
    <citation type="submission" date="2019-08" db="EMBL/GenBank/DDBJ databases">
        <title>Whole genome of Aphis craccivora.</title>
        <authorList>
            <person name="Voronova N.V."/>
            <person name="Shulinski R.S."/>
            <person name="Bandarenka Y.V."/>
            <person name="Zhorov D.G."/>
            <person name="Warner D."/>
        </authorList>
    </citation>
    <scope>NUCLEOTIDE SEQUENCE [LARGE SCALE GENOMIC DNA]</scope>
    <source>
        <strain evidence="1">180601</strain>
        <tissue evidence="1">Whole Body</tissue>
    </source>
</reference>
<dbReference type="EMBL" id="VUJU01011270">
    <property type="protein sequence ID" value="KAF0711395.1"/>
    <property type="molecule type" value="Genomic_DNA"/>
</dbReference>
<accession>A0A6G0VYK6</accession>
<proteinExistence type="predicted"/>